<evidence type="ECO:0000256" key="1">
    <source>
        <dbReference type="SAM" id="MobiDB-lite"/>
    </source>
</evidence>
<proteinExistence type="predicted"/>
<feature type="compositionally biased region" description="Low complexity" evidence="1">
    <location>
        <begin position="272"/>
        <end position="283"/>
    </location>
</feature>
<protein>
    <submittedName>
        <fullName evidence="2">Uncharacterized protein</fullName>
    </submittedName>
</protein>
<accession>A0ABN9U9D9</accession>
<dbReference type="Gene3D" id="3.90.70.10">
    <property type="entry name" value="Cysteine proteinases"/>
    <property type="match status" value="1"/>
</dbReference>
<feature type="region of interest" description="Disordered" evidence="1">
    <location>
        <begin position="267"/>
        <end position="315"/>
    </location>
</feature>
<dbReference type="InterPro" id="IPR038765">
    <property type="entry name" value="Papain-like_cys_pep_sf"/>
</dbReference>
<gene>
    <name evidence="2" type="ORF">PCOR1329_LOCUS45920</name>
</gene>
<dbReference type="Proteomes" id="UP001189429">
    <property type="component" value="Unassembled WGS sequence"/>
</dbReference>
<keyword evidence="3" id="KW-1185">Reference proteome</keyword>
<comment type="caution">
    <text evidence="2">The sequence shown here is derived from an EMBL/GenBank/DDBJ whole genome shotgun (WGS) entry which is preliminary data.</text>
</comment>
<name>A0ABN9U9D9_9DINO</name>
<dbReference type="EMBL" id="CAUYUJ010015517">
    <property type="protein sequence ID" value="CAK0855074.1"/>
    <property type="molecule type" value="Genomic_DNA"/>
</dbReference>
<sequence length="315" mass="35683">MARGCHYVFRLSAATDPLAALRDEPTLFYAPAQRPRPGPAPAQSRVCLVHRRARRAERYFLDPYHLELFGTPHPTMVARMPRECTAAEAYDVAWRLVCHLVPDLHLSEKRYPFQLKSVKRHGTVCARCTWRRGCQGCLVSLSSQEPLLLLEGDTLALDWDALVLQQQYKHKVAEHVHDHESLGLAVIEQSAPEPIERCLSKFVEAAELSAYCRECTAKEGRYVEVSHQKTYNLWGCPPLLTVQLKRGRMNGPYDSYKLGNLVSFPMRLDSNPASRRATASTSRRPPRARRGAPQRGPRSAPRRKCCEASAPYRGR</sequence>
<evidence type="ECO:0000313" key="3">
    <source>
        <dbReference type="Proteomes" id="UP001189429"/>
    </source>
</evidence>
<dbReference type="CDD" id="cd02257">
    <property type="entry name" value="Peptidase_C19"/>
    <property type="match status" value="1"/>
</dbReference>
<organism evidence="2 3">
    <name type="scientific">Prorocentrum cordatum</name>
    <dbReference type="NCBI Taxonomy" id="2364126"/>
    <lineage>
        <taxon>Eukaryota</taxon>
        <taxon>Sar</taxon>
        <taxon>Alveolata</taxon>
        <taxon>Dinophyceae</taxon>
        <taxon>Prorocentrales</taxon>
        <taxon>Prorocentraceae</taxon>
        <taxon>Prorocentrum</taxon>
    </lineage>
</organism>
<evidence type="ECO:0000313" key="2">
    <source>
        <dbReference type="EMBL" id="CAK0855074.1"/>
    </source>
</evidence>
<dbReference type="SUPFAM" id="SSF54001">
    <property type="entry name" value="Cysteine proteinases"/>
    <property type="match status" value="1"/>
</dbReference>
<reference evidence="2" key="1">
    <citation type="submission" date="2023-10" db="EMBL/GenBank/DDBJ databases">
        <authorList>
            <person name="Chen Y."/>
            <person name="Shah S."/>
            <person name="Dougan E. K."/>
            <person name="Thang M."/>
            <person name="Chan C."/>
        </authorList>
    </citation>
    <scope>NUCLEOTIDE SEQUENCE [LARGE SCALE GENOMIC DNA]</scope>
</reference>